<dbReference type="RefSeq" id="WP_229822976.1">
    <property type="nucleotide sequence ID" value="NZ_BMZT01000001.1"/>
</dbReference>
<feature type="domain" description="Glucose-methanol-choline oxidoreductase C-terminal" evidence="6">
    <location>
        <begin position="415"/>
        <end position="540"/>
    </location>
</feature>
<name>A0ABV6SZ36_9GAMM</name>
<protein>
    <submittedName>
        <fullName evidence="7">GMC oxidoreductase</fullName>
    </submittedName>
</protein>
<comment type="cofactor">
    <cofactor evidence="1">
        <name>FAD</name>
        <dbReference type="ChEBI" id="CHEBI:57692"/>
    </cofactor>
</comment>
<comment type="caution">
    <text evidence="7">The sequence shown here is derived from an EMBL/GenBank/DDBJ whole genome shotgun (WGS) entry which is preliminary data.</text>
</comment>
<keyword evidence="3" id="KW-0285">Flavoprotein</keyword>
<dbReference type="Gene3D" id="3.50.50.60">
    <property type="entry name" value="FAD/NAD(P)-binding domain"/>
    <property type="match status" value="2"/>
</dbReference>
<evidence type="ECO:0000259" key="6">
    <source>
        <dbReference type="Pfam" id="PF05199"/>
    </source>
</evidence>
<dbReference type="PANTHER" id="PTHR42784">
    <property type="entry name" value="PYRANOSE 2-OXIDASE"/>
    <property type="match status" value="1"/>
</dbReference>
<reference evidence="7 8" key="1">
    <citation type="submission" date="2024-09" db="EMBL/GenBank/DDBJ databases">
        <authorList>
            <person name="Sun Q."/>
            <person name="Mori K."/>
        </authorList>
    </citation>
    <scope>NUCLEOTIDE SEQUENCE [LARGE SCALE GENOMIC DNA]</scope>
    <source>
        <strain evidence="7 8">KCTC 52403</strain>
    </source>
</reference>
<evidence type="ECO:0000313" key="7">
    <source>
        <dbReference type="EMBL" id="MFC0718197.1"/>
    </source>
</evidence>
<dbReference type="InterPro" id="IPR007867">
    <property type="entry name" value="GMC_OxRtase_C"/>
</dbReference>
<dbReference type="InterPro" id="IPR051473">
    <property type="entry name" value="P2Ox-like"/>
</dbReference>
<dbReference type="PANTHER" id="PTHR42784:SF1">
    <property type="entry name" value="PYRANOSE 2-OXIDASE"/>
    <property type="match status" value="1"/>
</dbReference>
<dbReference type="SUPFAM" id="SSF51905">
    <property type="entry name" value="FAD/NAD(P)-binding domain"/>
    <property type="match status" value="1"/>
</dbReference>
<dbReference type="InterPro" id="IPR036188">
    <property type="entry name" value="FAD/NAD-bd_sf"/>
</dbReference>
<evidence type="ECO:0000256" key="5">
    <source>
        <dbReference type="ARBA" id="ARBA00023002"/>
    </source>
</evidence>
<dbReference type="EMBL" id="JBHLTF010000031">
    <property type="protein sequence ID" value="MFC0718197.1"/>
    <property type="molecule type" value="Genomic_DNA"/>
</dbReference>
<organism evidence="7 8">
    <name type="scientific">Luteimonas padinae</name>
    <dbReference type="NCBI Taxonomy" id="1714359"/>
    <lineage>
        <taxon>Bacteria</taxon>
        <taxon>Pseudomonadati</taxon>
        <taxon>Pseudomonadota</taxon>
        <taxon>Gammaproteobacteria</taxon>
        <taxon>Lysobacterales</taxon>
        <taxon>Lysobacteraceae</taxon>
        <taxon>Luteimonas</taxon>
    </lineage>
</organism>
<keyword evidence="5" id="KW-0560">Oxidoreductase</keyword>
<evidence type="ECO:0000256" key="4">
    <source>
        <dbReference type="ARBA" id="ARBA00022827"/>
    </source>
</evidence>
<evidence type="ECO:0000256" key="1">
    <source>
        <dbReference type="ARBA" id="ARBA00001974"/>
    </source>
</evidence>
<accession>A0ABV6SZ36</accession>
<keyword evidence="8" id="KW-1185">Reference proteome</keyword>
<dbReference type="Pfam" id="PF05199">
    <property type="entry name" value="GMC_oxred_C"/>
    <property type="match status" value="1"/>
</dbReference>
<comment type="similarity">
    <text evidence="2">Belongs to the GMC oxidoreductase family.</text>
</comment>
<evidence type="ECO:0000313" key="8">
    <source>
        <dbReference type="Proteomes" id="UP001589898"/>
    </source>
</evidence>
<dbReference type="Proteomes" id="UP001589898">
    <property type="component" value="Unassembled WGS sequence"/>
</dbReference>
<proteinExistence type="inferred from homology"/>
<evidence type="ECO:0000256" key="2">
    <source>
        <dbReference type="ARBA" id="ARBA00010790"/>
    </source>
</evidence>
<sequence length="556" mass="59721">MILDYLDPSTPDDFDCHVCVIGAGPAGIAIANAFAHSRFTVCVLESGGLDSEEASQALNGGDSVGTAMLDPALCRLRALGGSCRLWGGGCVPLTRLDLASRPWVPSSGWPIDFDELAAWCRQARETCGIDPRHDIADGSFANARFIHALPLRGDDAVDRVCIESPVLFQAHYTQLLQDAGNITLLLHANLMELAAAPDADRVQAARIGALDGRRGTVRARHYVLAAGGIENARLLLASDSVHPRGLGNGHDQVGRHFMDHPRCLAGQVVGGDLASLLRPYDRDGQRESRPLYRELALADGAQRRLGLLNARARPIPVADATPAGLQALRELRATFRAPAVESANEVEGGVQRALAAGIGGPAPALRRGAGRRARLALRVGMNAGDVAGAVARRLRNRPVDRYRRVDLMTYFEQAPNPDSRITLSEARDALGMRKVRVDWRLTELDYASYRTSAALLGEEAARCCGGRFEAERWVGDAAIRPDVVGTAHHIGTTRMSGRPEDGVVDRDCRVHGMENLHVAGSSVFPTGGWAFPTFTIVALAVRLADRLRTGLEIVGL</sequence>
<keyword evidence="4" id="KW-0274">FAD</keyword>
<gene>
    <name evidence="7" type="ORF">ACFFFU_10625</name>
</gene>
<evidence type="ECO:0000256" key="3">
    <source>
        <dbReference type="ARBA" id="ARBA00022630"/>
    </source>
</evidence>